<organism evidence="2 3">
    <name type="scientific">Halobacterium jilantaiense</name>
    <dbReference type="NCBI Taxonomy" id="355548"/>
    <lineage>
        <taxon>Archaea</taxon>
        <taxon>Methanobacteriati</taxon>
        <taxon>Methanobacteriota</taxon>
        <taxon>Stenosarchaea group</taxon>
        <taxon>Halobacteria</taxon>
        <taxon>Halobacteriales</taxon>
        <taxon>Halobacteriaceae</taxon>
        <taxon>Halobacterium</taxon>
    </lineage>
</organism>
<accession>A0A1I0QQE2</accession>
<dbReference type="STRING" id="355548.SAMN04487945_2849"/>
<dbReference type="RefSeq" id="WP_089670127.1">
    <property type="nucleotide sequence ID" value="NZ_FOJA01000001.1"/>
</dbReference>
<dbReference type="EMBL" id="FOJA01000001">
    <property type="protein sequence ID" value="SEW29678.1"/>
    <property type="molecule type" value="Genomic_DNA"/>
</dbReference>
<name>A0A1I0QQE2_9EURY</name>
<dbReference type="Proteomes" id="UP000198518">
    <property type="component" value="Unassembled WGS sequence"/>
</dbReference>
<feature type="transmembrane region" description="Helical" evidence="1">
    <location>
        <begin position="38"/>
        <end position="55"/>
    </location>
</feature>
<reference evidence="2 3" key="1">
    <citation type="submission" date="2016-10" db="EMBL/GenBank/DDBJ databases">
        <authorList>
            <person name="de Groot N.N."/>
        </authorList>
    </citation>
    <scope>NUCLEOTIDE SEQUENCE [LARGE SCALE GENOMIC DNA]</scope>
    <source>
        <strain evidence="2 3">CGMCC 1.5337</strain>
    </source>
</reference>
<sequence>MTRPDRSSAGRTAPYPPLVLVVVGLVALGVITNQTLEWSLVAAGVAALYAGYRTYQARQ</sequence>
<protein>
    <submittedName>
        <fullName evidence="2">Uncharacterized protein</fullName>
    </submittedName>
</protein>
<evidence type="ECO:0000256" key="1">
    <source>
        <dbReference type="SAM" id="Phobius"/>
    </source>
</evidence>
<dbReference type="AlphaFoldDB" id="A0A1I0QQE2"/>
<evidence type="ECO:0000313" key="3">
    <source>
        <dbReference type="Proteomes" id="UP000198518"/>
    </source>
</evidence>
<keyword evidence="1" id="KW-0812">Transmembrane</keyword>
<feature type="transmembrane region" description="Helical" evidence="1">
    <location>
        <begin position="12"/>
        <end position="32"/>
    </location>
</feature>
<keyword evidence="1" id="KW-0472">Membrane</keyword>
<gene>
    <name evidence="2" type="ORF">SAMN04487945_2849</name>
</gene>
<evidence type="ECO:0000313" key="2">
    <source>
        <dbReference type="EMBL" id="SEW29678.1"/>
    </source>
</evidence>
<keyword evidence="1" id="KW-1133">Transmembrane helix</keyword>
<keyword evidence="3" id="KW-1185">Reference proteome</keyword>
<proteinExistence type="predicted"/>